<protein>
    <submittedName>
        <fullName evidence="2">Uncharacterized protein</fullName>
    </submittedName>
</protein>
<organism evidence="2 3">
    <name type="scientific">Exophiala spinifera</name>
    <dbReference type="NCBI Taxonomy" id="91928"/>
    <lineage>
        <taxon>Eukaryota</taxon>
        <taxon>Fungi</taxon>
        <taxon>Dikarya</taxon>
        <taxon>Ascomycota</taxon>
        <taxon>Pezizomycotina</taxon>
        <taxon>Eurotiomycetes</taxon>
        <taxon>Chaetothyriomycetidae</taxon>
        <taxon>Chaetothyriales</taxon>
        <taxon>Herpotrichiellaceae</taxon>
        <taxon>Exophiala</taxon>
    </lineage>
</organism>
<feature type="chain" id="PRO_5002249578" evidence="1">
    <location>
        <begin position="21"/>
        <end position="153"/>
    </location>
</feature>
<keyword evidence="3" id="KW-1185">Reference proteome</keyword>
<feature type="signal peptide" evidence="1">
    <location>
        <begin position="1"/>
        <end position="20"/>
    </location>
</feature>
<dbReference type="STRING" id="91928.A0A0D2B894"/>
<keyword evidence="1" id="KW-0732">Signal</keyword>
<name>A0A0D2B894_9EURO</name>
<dbReference type="Proteomes" id="UP000053328">
    <property type="component" value="Unassembled WGS sequence"/>
</dbReference>
<dbReference type="HOGENOM" id="CLU_1713280_0_0_1"/>
<dbReference type="SUPFAM" id="SSF53474">
    <property type="entry name" value="alpha/beta-Hydrolases"/>
    <property type="match status" value="1"/>
</dbReference>
<dbReference type="EMBL" id="KN847496">
    <property type="protein sequence ID" value="KIW15128.1"/>
    <property type="molecule type" value="Genomic_DNA"/>
</dbReference>
<sequence>MAKGLSRALLLSIIGSKALWQAPFETKQPSLNPERNGELTNDIADAYGMSSNPPVEKYLKGLIARATDGAFRSLPYIFAEASSKNSTPVSVYRFKQVDTFDVSPQKGHACHAIDNSFFCRFHAVAGPNADPDVRVTADRLSQSILDLAYGTQP</sequence>
<accession>A0A0D2B894</accession>
<gene>
    <name evidence="2" type="ORF">PV08_07915</name>
</gene>
<dbReference type="OrthoDB" id="6846267at2759"/>
<evidence type="ECO:0000313" key="3">
    <source>
        <dbReference type="Proteomes" id="UP000053328"/>
    </source>
</evidence>
<evidence type="ECO:0000256" key="1">
    <source>
        <dbReference type="SAM" id="SignalP"/>
    </source>
</evidence>
<dbReference type="Gene3D" id="3.40.50.1820">
    <property type="entry name" value="alpha/beta hydrolase"/>
    <property type="match status" value="1"/>
</dbReference>
<dbReference type="VEuPathDB" id="FungiDB:PV08_07915"/>
<dbReference type="InterPro" id="IPR029058">
    <property type="entry name" value="AB_hydrolase_fold"/>
</dbReference>
<reference evidence="2 3" key="1">
    <citation type="submission" date="2015-01" db="EMBL/GenBank/DDBJ databases">
        <title>The Genome Sequence of Exophiala spinifera CBS89968.</title>
        <authorList>
            <consortium name="The Broad Institute Genomics Platform"/>
            <person name="Cuomo C."/>
            <person name="de Hoog S."/>
            <person name="Gorbushina A."/>
            <person name="Stielow B."/>
            <person name="Teixiera M."/>
            <person name="Abouelleil A."/>
            <person name="Chapman S.B."/>
            <person name="Priest M."/>
            <person name="Young S.K."/>
            <person name="Wortman J."/>
            <person name="Nusbaum C."/>
            <person name="Birren B."/>
        </authorList>
    </citation>
    <scope>NUCLEOTIDE SEQUENCE [LARGE SCALE GENOMIC DNA]</scope>
    <source>
        <strain evidence="2 3">CBS 89968</strain>
    </source>
</reference>
<evidence type="ECO:0000313" key="2">
    <source>
        <dbReference type="EMBL" id="KIW15128.1"/>
    </source>
</evidence>
<dbReference type="RefSeq" id="XP_016235344.1">
    <property type="nucleotide sequence ID" value="XM_016382242.1"/>
</dbReference>
<dbReference type="GeneID" id="27334998"/>
<proteinExistence type="predicted"/>
<dbReference type="AlphaFoldDB" id="A0A0D2B894"/>